<dbReference type="SUPFAM" id="SSF55821">
    <property type="entry name" value="YrdC/RibB"/>
    <property type="match status" value="1"/>
</dbReference>
<dbReference type="PANTHER" id="PTHR21327">
    <property type="entry name" value="GTP CYCLOHYDROLASE II-RELATED"/>
    <property type="match status" value="1"/>
</dbReference>
<evidence type="ECO:0000256" key="5">
    <source>
        <dbReference type="ARBA" id="ARBA00005520"/>
    </source>
</evidence>
<dbReference type="InterPro" id="IPR036144">
    <property type="entry name" value="RibA-like_sf"/>
</dbReference>
<dbReference type="PIRSF" id="PIRSF001259">
    <property type="entry name" value="RibA"/>
    <property type="match status" value="1"/>
</dbReference>
<name>S5RPS5_9PROT</name>
<dbReference type="UniPathway" id="UPA00275">
    <property type="reaction ID" value="UER00399"/>
</dbReference>
<keyword evidence="10 14" id="KW-0479">Metal-binding</keyword>
<organism evidence="16 17">
    <name type="scientific">Candidatus Profftella armatura</name>
    <dbReference type="NCBI Taxonomy" id="669502"/>
    <lineage>
        <taxon>Bacteria</taxon>
        <taxon>Pseudomonadati</taxon>
        <taxon>Pseudomonadota</taxon>
        <taxon>Betaproteobacteria</taxon>
        <taxon>Candidatus Profftella</taxon>
    </lineage>
</organism>
<evidence type="ECO:0000256" key="10">
    <source>
        <dbReference type="ARBA" id="ARBA00022723"/>
    </source>
</evidence>
<feature type="binding site" evidence="14">
    <location>
        <position position="146"/>
    </location>
    <ligand>
        <name>Mg(2+)</name>
        <dbReference type="ChEBI" id="CHEBI:18420"/>
        <label>2</label>
    </ligand>
</feature>
<dbReference type="Pfam" id="PF00926">
    <property type="entry name" value="DHBP_synthase"/>
    <property type="match status" value="1"/>
</dbReference>
<keyword evidence="9 14" id="KW-0686">Riboflavin biosynthesis</keyword>
<dbReference type="STRING" id="669502.SSDC_00885"/>
<feature type="binding site" evidence="14">
    <location>
        <begin position="30"/>
        <end position="31"/>
    </location>
    <ligand>
        <name>D-ribulose 5-phosphate</name>
        <dbReference type="ChEBI" id="CHEBI:58121"/>
    </ligand>
</feature>
<dbReference type="Pfam" id="PF00925">
    <property type="entry name" value="GTP_cyclohydro2"/>
    <property type="match status" value="1"/>
</dbReference>
<dbReference type="HOGENOM" id="CLU_020273_1_2_4"/>
<comment type="similarity">
    <text evidence="5">In the N-terminal section; belongs to the DHBP synthase family.</text>
</comment>
<evidence type="ECO:0000256" key="8">
    <source>
        <dbReference type="ARBA" id="ARBA00018836"/>
    </source>
</evidence>
<dbReference type="eggNOG" id="COG0108">
    <property type="taxonomic scope" value="Bacteria"/>
</dbReference>
<evidence type="ECO:0000256" key="4">
    <source>
        <dbReference type="ARBA" id="ARBA00004904"/>
    </source>
</evidence>
<dbReference type="InterPro" id="IPR017945">
    <property type="entry name" value="DHBP_synth_RibB-like_a/b_dom"/>
</dbReference>
<evidence type="ECO:0000256" key="12">
    <source>
        <dbReference type="ARBA" id="ARBA00023211"/>
    </source>
</evidence>
<protein>
    <recommendedName>
        <fullName evidence="8 14">3,4-dihydroxy-2-butanone 4-phosphate synthase</fullName>
        <shortName evidence="14">DHBP synthase</shortName>
        <ecNumber evidence="7 14">4.1.99.12</ecNumber>
    </recommendedName>
</protein>
<dbReference type="GO" id="GO:0008686">
    <property type="term" value="F:3,4-dihydroxy-2-butanone-4-phosphate synthase activity"/>
    <property type="evidence" value="ECO:0007669"/>
    <property type="project" value="UniProtKB-UniRule"/>
</dbReference>
<evidence type="ECO:0000256" key="11">
    <source>
        <dbReference type="ARBA" id="ARBA00022842"/>
    </source>
</evidence>
<dbReference type="SUPFAM" id="SSF142695">
    <property type="entry name" value="RibA-like"/>
    <property type="match status" value="1"/>
</dbReference>
<feature type="domain" description="GTP cyclohydrolase II" evidence="15">
    <location>
        <begin position="211"/>
        <end position="370"/>
    </location>
</feature>
<comment type="subunit">
    <text evidence="14">Homodimer.</text>
</comment>
<keyword evidence="11 14" id="KW-0460">Magnesium</keyword>
<sequence length="371" mass="41717">MYNKFISSTKEIISELKIGNMIILVDSENRENEGDIILSSDFVTPNAINFMSKYARGLICMTLTEKHCIQLKLDMMTKKNNSSFGTNFTVSIEAANGVTTGISASDRAHTIKVASSKKAKPSDIVQPGHIFPLQAKKGGVLIRGGHTEAGCDLTKLAGLTPSAVICEILNDDGTMARLPDLIKFSKLHNIKIGTISNLICYRYKYENIIKRKAEYNINTLYGNFKIIVYIDKINNDIHLTLIYGSINPNKIIPIWLNQQLSIFDFLHAKTSSCTQNNISSIMKIMKLIKNGILILVNCEYSINSIFNQLKNFNIIDEKNNIIQPKDHKDTNLVHINNINAQILKDLNIKKVKLMTHLNDISPFLNFNIKIK</sequence>
<evidence type="ECO:0000256" key="13">
    <source>
        <dbReference type="ARBA" id="ARBA00023239"/>
    </source>
</evidence>
<keyword evidence="12 14" id="KW-0464">Manganese</keyword>
<gene>
    <name evidence="16" type="primary">ribAB</name>
    <name evidence="14" type="synonym">ribB</name>
    <name evidence="16" type="ORF">SSDC_00885</name>
</gene>
<dbReference type="RefSeq" id="WP_020915443.1">
    <property type="nucleotide sequence ID" value="NC_021885.1"/>
</dbReference>
<evidence type="ECO:0000256" key="2">
    <source>
        <dbReference type="ARBA" id="ARBA00001936"/>
    </source>
</evidence>
<evidence type="ECO:0000313" key="17">
    <source>
        <dbReference type="Proteomes" id="UP000015216"/>
    </source>
</evidence>
<comment type="similarity">
    <text evidence="6">In the C-terminal section; belongs to the GTP cyclohydrolase II family.</text>
</comment>
<feature type="site" description="Essential for catalytic activity" evidence="14">
    <location>
        <position position="167"/>
    </location>
</feature>
<dbReference type="InterPro" id="IPR000422">
    <property type="entry name" value="DHBP_synthase_RibB"/>
</dbReference>
<evidence type="ECO:0000256" key="3">
    <source>
        <dbReference type="ARBA" id="ARBA00002284"/>
    </source>
</evidence>
<reference evidence="16 17" key="1">
    <citation type="journal article" date="2013" name="Curr. Biol.">
        <title>Defensive bacteriome symbiont with a drastically reduced genome.</title>
        <authorList>
            <person name="Nakabachi A."/>
            <person name="Ueoka R."/>
            <person name="Oshima K."/>
            <person name="Teta R."/>
            <person name="Mangoni A."/>
            <person name="Gurgui M."/>
            <person name="Oldham N.J."/>
            <person name="van Echten-Deckert G."/>
            <person name="Okamura K."/>
            <person name="Yamamoto K."/>
            <person name="Inoue H."/>
            <person name="Ohkuma M."/>
            <person name="Hongoh Y."/>
            <person name="Miyagishima S.Y."/>
            <person name="Hattori M."/>
            <person name="Piel J."/>
            <person name="Fukatsu T."/>
        </authorList>
    </citation>
    <scope>NUCLEOTIDE SEQUENCE [LARGE SCALE GENOMIC DNA]</scope>
    <source>
        <strain evidence="16 17">DC</strain>
    </source>
</reference>
<evidence type="ECO:0000256" key="9">
    <source>
        <dbReference type="ARBA" id="ARBA00022619"/>
    </source>
</evidence>
<dbReference type="GO" id="GO:0009231">
    <property type="term" value="P:riboflavin biosynthetic process"/>
    <property type="evidence" value="ECO:0007669"/>
    <property type="project" value="UniProtKB-UniRule"/>
</dbReference>
<evidence type="ECO:0000256" key="14">
    <source>
        <dbReference type="HAMAP-Rule" id="MF_00180"/>
    </source>
</evidence>
<dbReference type="GO" id="GO:0000287">
    <property type="term" value="F:magnesium ion binding"/>
    <property type="evidence" value="ECO:0007669"/>
    <property type="project" value="UniProtKB-UniRule"/>
</dbReference>
<comment type="function">
    <text evidence="3 14">Catalyzes the conversion of D-ribulose 5-phosphate to formate and 3,4-dihydroxy-2-butanone 4-phosphate.</text>
</comment>
<dbReference type="Proteomes" id="UP000015216">
    <property type="component" value="Chromosome"/>
</dbReference>
<comment type="cofactor">
    <cofactor evidence="2">
        <name>Mn(2+)</name>
        <dbReference type="ChEBI" id="CHEBI:29035"/>
    </cofactor>
</comment>
<dbReference type="PATRIC" id="fig|669502.6.peg.172"/>
<dbReference type="eggNOG" id="COG0807">
    <property type="taxonomic scope" value="Bacteria"/>
</dbReference>
<accession>S5RPS5</accession>
<dbReference type="KEGG" id="ssdc:SSDC_00885"/>
<dbReference type="NCBIfam" id="TIGR00506">
    <property type="entry name" value="ribB"/>
    <property type="match status" value="1"/>
</dbReference>
<comment type="cofactor">
    <cofactor evidence="14">
        <name>Mg(2+)</name>
        <dbReference type="ChEBI" id="CHEBI:18420"/>
    </cofactor>
    <cofactor evidence="14">
        <name>Mn(2+)</name>
        <dbReference type="ChEBI" id="CHEBI:29035"/>
    </cofactor>
    <text evidence="14">Binds 2 divalent metal cations per subunit. Magnesium or manganese.</text>
</comment>
<feature type="site" description="Essential for catalytic activity" evidence="14">
    <location>
        <position position="129"/>
    </location>
</feature>
<dbReference type="Gene3D" id="3.40.50.10990">
    <property type="entry name" value="GTP cyclohydrolase II"/>
    <property type="match status" value="1"/>
</dbReference>
<feature type="binding site" evidence="14">
    <location>
        <begin position="143"/>
        <end position="147"/>
    </location>
    <ligand>
        <name>D-ribulose 5-phosphate</name>
        <dbReference type="ChEBI" id="CHEBI:58121"/>
    </ligand>
</feature>
<dbReference type="GO" id="GO:0003935">
    <property type="term" value="F:GTP cyclohydrolase II activity"/>
    <property type="evidence" value="ECO:0007669"/>
    <property type="project" value="TreeGrafter"/>
</dbReference>
<dbReference type="OrthoDB" id="9793111at2"/>
<dbReference type="AlphaFoldDB" id="S5RPS5"/>
<keyword evidence="13 14" id="KW-0456">Lyase</keyword>
<feature type="binding site" evidence="14">
    <location>
        <position position="31"/>
    </location>
    <ligand>
        <name>Mg(2+)</name>
        <dbReference type="ChEBI" id="CHEBI:18420"/>
        <label>1</label>
    </ligand>
</feature>
<evidence type="ECO:0000313" key="16">
    <source>
        <dbReference type="EMBL" id="AGS06868.1"/>
    </source>
</evidence>
<dbReference type="EC" id="4.1.99.12" evidence="7 14"/>
<proteinExistence type="inferred from homology"/>
<dbReference type="EMBL" id="CP003468">
    <property type="protein sequence ID" value="AGS06868.1"/>
    <property type="molecule type" value="Genomic_DNA"/>
</dbReference>
<keyword evidence="17" id="KW-1185">Reference proteome</keyword>
<feature type="binding site" evidence="14">
    <location>
        <position position="31"/>
    </location>
    <ligand>
        <name>Mg(2+)</name>
        <dbReference type="ChEBI" id="CHEBI:18420"/>
        <label>2</label>
    </ligand>
</feature>
<dbReference type="PANTHER" id="PTHR21327:SF34">
    <property type="entry name" value="3,4-DIHYDROXY-2-BUTANONE 4-PHOSPHATE SYNTHASE"/>
    <property type="match status" value="1"/>
</dbReference>
<dbReference type="GeneID" id="301553044"/>
<comment type="similarity">
    <text evidence="14">Belongs to the DHBP synthase family.</text>
</comment>
<dbReference type="GO" id="GO:0005829">
    <property type="term" value="C:cytosol"/>
    <property type="evidence" value="ECO:0007669"/>
    <property type="project" value="TreeGrafter"/>
</dbReference>
<dbReference type="Gene3D" id="3.90.870.10">
    <property type="entry name" value="DHBP synthase"/>
    <property type="match status" value="1"/>
</dbReference>
<evidence type="ECO:0000256" key="7">
    <source>
        <dbReference type="ARBA" id="ARBA00012153"/>
    </source>
</evidence>
<dbReference type="InterPro" id="IPR032677">
    <property type="entry name" value="GTP_cyclohydro_II"/>
</dbReference>
<comment type="pathway">
    <text evidence="4 14">Cofactor biosynthesis; riboflavin biosynthesis; 2-hydroxy-3-oxobutyl phosphate from D-ribulose 5-phosphate: step 1/1.</text>
</comment>
<evidence type="ECO:0000256" key="6">
    <source>
        <dbReference type="ARBA" id="ARBA00008976"/>
    </source>
</evidence>
<comment type="catalytic activity">
    <reaction evidence="1 14">
        <text>D-ribulose 5-phosphate = (2S)-2-hydroxy-3-oxobutyl phosphate + formate + H(+)</text>
        <dbReference type="Rhea" id="RHEA:18457"/>
        <dbReference type="ChEBI" id="CHEBI:15378"/>
        <dbReference type="ChEBI" id="CHEBI:15740"/>
        <dbReference type="ChEBI" id="CHEBI:58121"/>
        <dbReference type="ChEBI" id="CHEBI:58830"/>
        <dbReference type="EC" id="4.1.99.12"/>
    </reaction>
</comment>
<evidence type="ECO:0000259" key="15">
    <source>
        <dbReference type="Pfam" id="PF00925"/>
    </source>
</evidence>
<dbReference type="FunFam" id="3.90.870.10:FF:000001">
    <property type="entry name" value="Riboflavin biosynthesis protein RibBA"/>
    <property type="match status" value="1"/>
</dbReference>
<feature type="binding site" evidence="14">
    <location>
        <position position="35"/>
    </location>
    <ligand>
        <name>D-ribulose 5-phosphate</name>
        <dbReference type="ChEBI" id="CHEBI:58121"/>
    </ligand>
</feature>
<evidence type="ECO:0000256" key="1">
    <source>
        <dbReference type="ARBA" id="ARBA00000141"/>
    </source>
</evidence>
<dbReference type="HAMAP" id="MF_00180">
    <property type="entry name" value="RibB"/>
    <property type="match status" value="1"/>
</dbReference>
<dbReference type="GO" id="GO:0030145">
    <property type="term" value="F:manganese ion binding"/>
    <property type="evidence" value="ECO:0007669"/>
    <property type="project" value="UniProtKB-UniRule"/>
</dbReference>